<dbReference type="InterPro" id="IPR036821">
    <property type="entry name" value="Peptide_deformylase_sf"/>
</dbReference>
<evidence type="ECO:0000256" key="2">
    <source>
        <dbReference type="ARBA" id="ARBA00012175"/>
    </source>
</evidence>
<dbReference type="SUPFAM" id="SSF56420">
    <property type="entry name" value="Peptide deformylase"/>
    <property type="match status" value="2"/>
</dbReference>
<dbReference type="EC" id="3.5.1.88" evidence="2 7"/>
<reference evidence="9" key="2">
    <citation type="submission" date="2024-04" db="EMBL/GenBank/DDBJ databases">
        <authorList>
            <person name="Chen Y."/>
            <person name="Shah S."/>
            <person name="Dougan E. K."/>
            <person name="Thang M."/>
            <person name="Chan C."/>
        </authorList>
    </citation>
    <scope>NUCLEOTIDE SEQUENCE [LARGE SCALE GENOMIC DNA]</scope>
</reference>
<evidence type="ECO:0000256" key="7">
    <source>
        <dbReference type="RuleBase" id="RU362111"/>
    </source>
</evidence>
<evidence type="ECO:0000256" key="4">
    <source>
        <dbReference type="ARBA" id="ARBA00022801"/>
    </source>
</evidence>
<keyword evidence="5 7" id="KW-0648">Protein biosynthesis</keyword>
<protein>
    <recommendedName>
        <fullName evidence="2 7">Peptide deformylase</fullName>
        <ecNumber evidence="2 7">3.5.1.88</ecNumber>
    </recommendedName>
</protein>
<dbReference type="GO" id="GO:0042586">
    <property type="term" value="F:peptide deformylase activity"/>
    <property type="evidence" value="ECO:0007669"/>
    <property type="project" value="UniProtKB-EC"/>
</dbReference>
<dbReference type="HAMAP" id="MF_00163">
    <property type="entry name" value="Pep_deformylase"/>
    <property type="match status" value="2"/>
</dbReference>
<keyword evidence="3 7" id="KW-0479">Metal-binding</keyword>
<evidence type="ECO:0000313" key="10">
    <source>
        <dbReference type="Proteomes" id="UP001152797"/>
    </source>
</evidence>
<organism evidence="8">
    <name type="scientific">Cladocopium goreaui</name>
    <dbReference type="NCBI Taxonomy" id="2562237"/>
    <lineage>
        <taxon>Eukaryota</taxon>
        <taxon>Sar</taxon>
        <taxon>Alveolata</taxon>
        <taxon>Dinophyceae</taxon>
        <taxon>Suessiales</taxon>
        <taxon>Symbiodiniaceae</taxon>
        <taxon>Cladocopium</taxon>
    </lineage>
</organism>
<proteinExistence type="inferred from homology"/>
<comment type="function">
    <text evidence="6 7">Removes the formyl group from the N-terminal Met of newly synthesized proteins.</text>
</comment>
<dbReference type="InterPro" id="IPR023635">
    <property type="entry name" value="Peptide_deformylase"/>
</dbReference>
<sequence>MASEGSDSLYSWLRHAVGLEVSQRQVLVEGYLIAWLPEHRSWEPPEKIYSNAIRSLPGSATAYRKVLPLGKAVLRRKAKLVKPERISKEKSQNVAEELVSVMRGPKLPGRDFKGGFLTAPHLGTPSRLIAFEDPPVAVECLSEEERALQGRERAFGCKAIFNPRLRVPASNVTSVFWEKDPSIPGYRALVERPASVRVQGYDPKGQAVDFVASGWEARLLQQANDVLDGVNFIDRCIMRSLCHLDARNDPLPSDCPVLGTYNSRPARPALSAEELSAAESGGSKGMLGFLPSFVQPSVLLIGSLLLRLPAKEVTDFSASEVEESSKELRNALESGEHPLGLAAPQFGKGLRIVAIGETQDAIDRLTTRAQISEEHRVFKTTILVNPKVTPKPGTSDAYFFERSASVPGYEAVVGRALEVEVEGFNEEGRAVSFDAKGWQARQLQHTADMLEGVLYVDRMETRSFRRDTVEEDLPEGVPYGVKAKARAASKRKRRA</sequence>
<dbReference type="Proteomes" id="UP001152797">
    <property type="component" value="Unassembled WGS sequence"/>
</dbReference>
<dbReference type="PANTHER" id="PTHR10458:SF2">
    <property type="entry name" value="PEPTIDE DEFORMYLASE, MITOCHONDRIAL"/>
    <property type="match status" value="1"/>
</dbReference>
<comment type="similarity">
    <text evidence="1 7">Belongs to the polypeptide deformylase family.</text>
</comment>
<accession>A0A9P1DPG5</accession>
<dbReference type="GO" id="GO:0046872">
    <property type="term" value="F:metal ion binding"/>
    <property type="evidence" value="ECO:0007669"/>
    <property type="project" value="UniProtKB-KW"/>
</dbReference>
<evidence type="ECO:0000313" key="9">
    <source>
        <dbReference type="EMBL" id="CAL1167345.1"/>
    </source>
</evidence>
<keyword evidence="10" id="KW-1185">Reference proteome</keyword>
<evidence type="ECO:0000256" key="6">
    <source>
        <dbReference type="ARBA" id="ARBA00037114"/>
    </source>
</evidence>
<dbReference type="Pfam" id="PF01327">
    <property type="entry name" value="Pep_deformylase"/>
    <property type="match status" value="2"/>
</dbReference>
<comment type="catalytic activity">
    <reaction evidence="7">
        <text>N-terminal N-formyl-L-methionyl-[peptide] + H2O = N-terminal L-methionyl-[peptide] + formate</text>
        <dbReference type="Rhea" id="RHEA:24420"/>
        <dbReference type="Rhea" id="RHEA-COMP:10639"/>
        <dbReference type="Rhea" id="RHEA-COMP:10640"/>
        <dbReference type="ChEBI" id="CHEBI:15377"/>
        <dbReference type="ChEBI" id="CHEBI:15740"/>
        <dbReference type="ChEBI" id="CHEBI:49298"/>
        <dbReference type="ChEBI" id="CHEBI:64731"/>
        <dbReference type="EC" id="3.5.1.88"/>
    </reaction>
</comment>
<reference evidence="8" key="1">
    <citation type="submission" date="2022-10" db="EMBL/GenBank/DDBJ databases">
        <authorList>
            <person name="Chen Y."/>
            <person name="Dougan E. K."/>
            <person name="Chan C."/>
            <person name="Rhodes N."/>
            <person name="Thang M."/>
        </authorList>
    </citation>
    <scope>NUCLEOTIDE SEQUENCE</scope>
</reference>
<dbReference type="GO" id="GO:0005739">
    <property type="term" value="C:mitochondrion"/>
    <property type="evidence" value="ECO:0007669"/>
    <property type="project" value="TreeGrafter"/>
</dbReference>
<dbReference type="GO" id="GO:0006412">
    <property type="term" value="P:translation"/>
    <property type="evidence" value="ECO:0007669"/>
    <property type="project" value="UniProtKB-KW"/>
</dbReference>
<dbReference type="AlphaFoldDB" id="A0A9P1DPG5"/>
<gene>
    <name evidence="8" type="ORF">C1SCF055_LOCUS38903</name>
</gene>
<keyword evidence="4 7" id="KW-0378">Hydrolase</keyword>
<dbReference type="PRINTS" id="PR01576">
    <property type="entry name" value="PDEFORMYLASE"/>
</dbReference>
<name>A0A9P1DPG5_9DINO</name>
<dbReference type="EMBL" id="CAMXCT030006113">
    <property type="protein sequence ID" value="CAL4801282.1"/>
    <property type="molecule type" value="Genomic_DNA"/>
</dbReference>
<dbReference type="EMBL" id="CAMXCT010006113">
    <property type="protein sequence ID" value="CAI4013970.1"/>
    <property type="molecule type" value="Genomic_DNA"/>
</dbReference>
<comment type="caution">
    <text evidence="8">The sequence shown here is derived from an EMBL/GenBank/DDBJ whole genome shotgun (WGS) entry which is preliminary data.</text>
</comment>
<dbReference type="OrthoDB" id="424982at2759"/>
<evidence type="ECO:0000313" key="8">
    <source>
        <dbReference type="EMBL" id="CAI4013970.1"/>
    </source>
</evidence>
<evidence type="ECO:0000256" key="3">
    <source>
        <dbReference type="ARBA" id="ARBA00022723"/>
    </source>
</evidence>
<dbReference type="PANTHER" id="PTHR10458">
    <property type="entry name" value="PEPTIDE DEFORMYLASE"/>
    <property type="match status" value="1"/>
</dbReference>
<evidence type="ECO:0000256" key="5">
    <source>
        <dbReference type="ARBA" id="ARBA00022917"/>
    </source>
</evidence>
<evidence type="ECO:0000256" key="1">
    <source>
        <dbReference type="ARBA" id="ARBA00010759"/>
    </source>
</evidence>
<dbReference type="EMBL" id="CAMXCT020006113">
    <property type="protein sequence ID" value="CAL1167345.1"/>
    <property type="molecule type" value="Genomic_DNA"/>
</dbReference>
<dbReference type="Gene3D" id="3.90.45.10">
    <property type="entry name" value="Peptide deformylase"/>
    <property type="match status" value="2"/>
</dbReference>